<dbReference type="KEGG" id="foc:113212904"/>
<accession>A0A6J1T2P5</accession>
<dbReference type="PANTHER" id="PTHR41142">
    <property type="entry name" value="SI:DKEY-16J16.4"/>
    <property type="match status" value="1"/>
</dbReference>
<reference evidence="3" key="1">
    <citation type="submission" date="2025-08" db="UniProtKB">
        <authorList>
            <consortium name="RefSeq"/>
        </authorList>
    </citation>
    <scope>IDENTIFICATION</scope>
    <source>
        <tissue evidence="3">Whole organism</tissue>
    </source>
</reference>
<feature type="region of interest" description="Disordered" evidence="1">
    <location>
        <begin position="1"/>
        <end position="162"/>
    </location>
</feature>
<proteinExistence type="predicted"/>
<organism evidence="2 3">
    <name type="scientific">Frankliniella occidentalis</name>
    <name type="common">Western flower thrips</name>
    <name type="synonym">Euthrips occidentalis</name>
    <dbReference type="NCBI Taxonomy" id="133901"/>
    <lineage>
        <taxon>Eukaryota</taxon>
        <taxon>Metazoa</taxon>
        <taxon>Ecdysozoa</taxon>
        <taxon>Arthropoda</taxon>
        <taxon>Hexapoda</taxon>
        <taxon>Insecta</taxon>
        <taxon>Pterygota</taxon>
        <taxon>Neoptera</taxon>
        <taxon>Paraneoptera</taxon>
        <taxon>Thysanoptera</taxon>
        <taxon>Terebrantia</taxon>
        <taxon>Thripoidea</taxon>
        <taxon>Thripidae</taxon>
        <taxon>Frankliniella</taxon>
    </lineage>
</organism>
<feature type="region of interest" description="Disordered" evidence="1">
    <location>
        <begin position="178"/>
        <end position="198"/>
    </location>
</feature>
<feature type="compositionally biased region" description="Basic residues" evidence="1">
    <location>
        <begin position="1"/>
        <end position="11"/>
    </location>
</feature>
<dbReference type="AlphaFoldDB" id="A0A6J1T2P5"/>
<feature type="compositionally biased region" description="Basic and acidic residues" evidence="1">
    <location>
        <begin position="13"/>
        <end position="31"/>
    </location>
</feature>
<dbReference type="OrthoDB" id="6435011at2759"/>
<dbReference type="PANTHER" id="PTHR41142:SF1">
    <property type="entry name" value="SI:DKEY-16J16.4"/>
    <property type="match status" value="1"/>
</dbReference>
<feature type="compositionally biased region" description="Acidic residues" evidence="1">
    <location>
        <begin position="32"/>
        <end position="50"/>
    </location>
</feature>
<protein>
    <submittedName>
        <fullName evidence="3">Uncharacterized protein LOC113212904 isoform X1</fullName>
    </submittedName>
</protein>
<dbReference type="CTD" id="47399"/>
<keyword evidence="2" id="KW-1185">Reference proteome</keyword>
<evidence type="ECO:0000256" key="1">
    <source>
        <dbReference type="SAM" id="MobiDB-lite"/>
    </source>
</evidence>
<dbReference type="GeneID" id="113212904"/>
<dbReference type="Proteomes" id="UP000504606">
    <property type="component" value="Unplaced"/>
</dbReference>
<gene>
    <name evidence="3" type="primary">LOC113212904</name>
</gene>
<name>A0A6J1T2P5_FRAOC</name>
<evidence type="ECO:0000313" key="3">
    <source>
        <dbReference type="RefSeq" id="XP_026287548.1"/>
    </source>
</evidence>
<evidence type="ECO:0000313" key="2">
    <source>
        <dbReference type="Proteomes" id="UP000504606"/>
    </source>
</evidence>
<sequence length="255" mass="28560">MLKFLTHKLKNHSLNEDKSPVDKADEIHDSGTESDDENVEREDSEINMECEVDRWSGSTISPLPDTVIASGTATPASPYFLDSALPSDSDLNYDHHSSEEELEVINSTIPQEPRQPPPRSQSASTVPEKRKWSQVTRSVTPLDDSPAGEILIPPSSGSSGDEEVQGLLAAMATPVRFRTSPPRDAHKPGHRSFSPPMKLFHLDVSPRKKHRQNTRPHHIQRPCLDFEKMQQMKARAVTSWRHSGEHGSELSVYCW</sequence>
<dbReference type="RefSeq" id="XP_026287548.1">
    <property type="nucleotide sequence ID" value="XM_026431763.2"/>
</dbReference>